<dbReference type="RefSeq" id="WP_175207683.1">
    <property type="nucleotide sequence ID" value="NZ_CADILG010000019.1"/>
</dbReference>
<evidence type="ECO:0000256" key="1">
    <source>
        <dbReference type="SAM" id="Phobius"/>
    </source>
</evidence>
<feature type="transmembrane region" description="Helical" evidence="1">
    <location>
        <begin position="66"/>
        <end position="86"/>
    </location>
</feature>
<protein>
    <submittedName>
        <fullName evidence="2">Uncharacterized protein</fullName>
    </submittedName>
</protein>
<sequence length="338" mass="37602">MSATLQVTEEPLSDEDLQLLRRSRGGRSLTVVFAGLMFLLLVSSVVLLVVVIVYDRSLLRGGDGVVIVACTMGMAAFAVFLGRKLLRVPQAWRRFNRVLKGRVSKQIVSGHLTGFGLAEGRGISYVFGEQRVDVALPFWNEINRDTRDGFRPLTAMALTDLPVRLHLLTLQPDGPPALLRAEYPMSAEVWNSVEEISDADRDAVRKEELSLRKFFYMVALVPLVGSLFLGPLILLAAFLALMGLVLGMRSPRLKRARYKRGVRGVVEEAVTYRVRTTNSNVSTRVQNYRIGGVMHRVEHFGEVATPGQRVAFEYLDAKGIMGPSPLSFQIEDQPVMML</sequence>
<feature type="transmembrane region" description="Helical" evidence="1">
    <location>
        <begin position="214"/>
        <end position="247"/>
    </location>
</feature>
<dbReference type="EMBL" id="CADILG010000019">
    <property type="protein sequence ID" value="CAB3873355.1"/>
    <property type="molecule type" value="Genomic_DNA"/>
</dbReference>
<gene>
    <name evidence="2" type="ORF">LMG26858_02845</name>
</gene>
<keyword evidence="1" id="KW-1133">Transmembrane helix</keyword>
<keyword evidence="1" id="KW-0812">Transmembrane</keyword>
<name>A0A6S7DVS9_9BURK</name>
<evidence type="ECO:0000313" key="3">
    <source>
        <dbReference type="Proteomes" id="UP000494117"/>
    </source>
</evidence>
<reference evidence="2 3" key="1">
    <citation type="submission" date="2020-04" db="EMBL/GenBank/DDBJ databases">
        <authorList>
            <person name="De Canck E."/>
        </authorList>
    </citation>
    <scope>NUCLEOTIDE SEQUENCE [LARGE SCALE GENOMIC DNA]</scope>
    <source>
        <strain evidence="2 3">LMG 26858</strain>
    </source>
</reference>
<accession>A0A6S7DVS9</accession>
<feature type="transmembrane region" description="Helical" evidence="1">
    <location>
        <begin position="29"/>
        <end position="54"/>
    </location>
</feature>
<dbReference type="AlphaFoldDB" id="A0A6S7DVS9"/>
<dbReference type="Proteomes" id="UP000494117">
    <property type="component" value="Unassembled WGS sequence"/>
</dbReference>
<proteinExistence type="predicted"/>
<organism evidence="2 3">
    <name type="scientific">Achromobacter anxifer</name>
    <dbReference type="NCBI Taxonomy" id="1287737"/>
    <lineage>
        <taxon>Bacteria</taxon>
        <taxon>Pseudomonadati</taxon>
        <taxon>Pseudomonadota</taxon>
        <taxon>Betaproteobacteria</taxon>
        <taxon>Burkholderiales</taxon>
        <taxon>Alcaligenaceae</taxon>
        <taxon>Achromobacter</taxon>
    </lineage>
</organism>
<keyword evidence="1" id="KW-0472">Membrane</keyword>
<keyword evidence="3" id="KW-1185">Reference proteome</keyword>
<evidence type="ECO:0000313" key="2">
    <source>
        <dbReference type="EMBL" id="CAB3873355.1"/>
    </source>
</evidence>